<dbReference type="Proteomes" id="UP000724148">
    <property type="component" value="Unassembled WGS sequence"/>
</dbReference>
<comment type="caution">
    <text evidence="2">The sequence shown here is derived from an EMBL/GenBank/DDBJ whole genome shotgun (WGS) entry which is preliminary data.</text>
</comment>
<accession>A0A931SC26</accession>
<reference evidence="2" key="1">
    <citation type="submission" date="2020-07" db="EMBL/GenBank/DDBJ databases">
        <title>Huge and variable diversity of episymbiotic CPR bacteria and DPANN archaea in groundwater ecosystems.</title>
        <authorList>
            <person name="He C.Y."/>
            <person name="Keren R."/>
            <person name="Whittaker M."/>
            <person name="Farag I.F."/>
            <person name="Doudna J."/>
            <person name="Cate J.H.D."/>
            <person name="Banfield J.F."/>
        </authorList>
    </citation>
    <scope>NUCLEOTIDE SEQUENCE</scope>
    <source>
        <strain evidence="2">NC_groundwater_193_Ag_S-0.1um_51_7</strain>
    </source>
</reference>
<feature type="transmembrane region" description="Helical" evidence="1">
    <location>
        <begin position="20"/>
        <end position="42"/>
    </location>
</feature>
<proteinExistence type="predicted"/>
<sequence>MDPLYYYFQLVGFLASLDWVSIIFGLKILAVLVSAAAAYWYISTLIRLKALVVPQDIVEVQEKNAVIQEIVAKPWLDVQEKLASSNPADWALAVLQADAILDKILKASGYIGDTMGDRLRQINSAELVAIDDVWRAHKIRNRLAHGTGEPPTRREALEAIQGYEKAFRELNYI</sequence>
<keyword evidence="1" id="KW-1133">Transmembrane helix</keyword>
<protein>
    <recommendedName>
        <fullName evidence="4">DUF4145 domain-containing protein</fullName>
    </recommendedName>
</protein>
<evidence type="ECO:0000313" key="2">
    <source>
        <dbReference type="EMBL" id="MBI2097161.1"/>
    </source>
</evidence>
<dbReference type="AlphaFoldDB" id="A0A931SC26"/>
<keyword evidence="1" id="KW-0472">Membrane</keyword>
<keyword evidence="1" id="KW-0812">Transmembrane</keyword>
<evidence type="ECO:0000313" key="3">
    <source>
        <dbReference type="Proteomes" id="UP000724148"/>
    </source>
</evidence>
<evidence type="ECO:0000256" key="1">
    <source>
        <dbReference type="SAM" id="Phobius"/>
    </source>
</evidence>
<gene>
    <name evidence="2" type="ORF">HYT40_03390</name>
</gene>
<evidence type="ECO:0008006" key="4">
    <source>
        <dbReference type="Google" id="ProtNLM"/>
    </source>
</evidence>
<name>A0A931SC26_9BACT</name>
<dbReference type="EMBL" id="JACOZA010000083">
    <property type="protein sequence ID" value="MBI2097161.1"/>
    <property type="molecule type" value="Genomic_DNA"/>
</dbReference>
<organism evidence="2 3">
    <name type="scientific">Candidatus Sungiibacteriota bacterium</name>
    <dbReference type="NCBI Taxonomy" id="2750080"/>
    <lineage>
        <taxon>Bacteria</taxon>
        <taxon>Candidatus Sungiibacteriota</taxon>
    </lineage>
</organism>